<feature type="compositionally biased region" description="Basic and acidic residues" evidence="2">
    <location>
        <begin position="163"/>
        <end position="179"/>
    </location>
</feature>
<name>D7FLM3_ECTSI</name>
<reference evidence="3 4" key="1">
    <citation type="journal article" date="2010" name="Nature">
        <title>The Ectocarpus genome and the independent evolution of multicellularity in brown algae.</title>
        <authorList>
            <person name="Cock J.M."/>
            <person name="Sterck L."/>
            <person name="Rouze P."/>
            <person name="Scornet D."/>
            <person name="Allen A.E."/>
            <person name="Amoutzias G."/>
            <person name="Anthouard V."/>
            <person name="Artiguenave F."/>
            <person name="Aury J.M."/>
            <person name="Badger J.H."/>
            <person name="Beszteri B."/>
            <person name="Billiau K."/>
            <person name="Bonnet E."/>
            <person name="Bothwell J.H."/>
            <person name="Bowler C."/>
            <person name="Boyen C."/>
            <person name="Brownlee C."/>
            <person name="Carrano C.J."/>
            <person name="Charrier B."/>
            <person name="Cho G.Y."/>
            <person name="Coelho S.M."/>
            <person name="Collen J."/>
            <person name="Corre E."/>
            <person name="Da Silva C."/>
            <person name="Delage L."/>
            <person name="Delaroque N."/>
            <person name="Dittami S.M."/>
            <person name="Doulbeau S."/>
            <person name="Elias M."/>
            <person name="Farnham G."/>
            <person name="Gachon C.M."/>
            <person name="Gschloessl B."/>
            <person name="Heesch S."/>
            <person name="Jabbari K."/>
            <person name="Jubin C."/>
            <person name="Kawai H."/>
            <person name="Kimura K."/>
            <person name="Kloareg B."/>
            <person name="Kupper F.C."/>
            <person name="Lang D."/>
            <person name="Le Bail A."/>
            <person name="Leblanc C."/>
            <person name="Lerouge P."/>
            <person name="Lohr M."/>
            <person name="Lopez P.J."/>
            <person name="Martens C."/>
            <person name="Maumus F."/>
            <person name="Michel G."/>
            <person name="Miranda-Saavedra D."/>
            <person name="Morales J."/>
            <person name="Moreau H."/>
            <person name="Motomura T."/>
            <person name="Nagasato C."/>
            <person name="Napoli C.A."/>
            <person name="Nelson D.R."/>
            <person name="Nyvall-Collen P."/>
            <person name="Peters A.F."/>
            <person name="Pommier C."/>
            <person name="Potin P."/>
            <person name="Poulain J."/>
            <person name="Quesneville H."/>
            <person name="Read B."/>
            <person name="Rensing S.A."/>
            <person name="Ritter A."/>
            <person name="Rousvoal S."/>
            <person name="Samanta M."/>
            <person name="Samson G."/>
            <person name="Schroeder D.C."/>
            <person name="Segurens B."/>
            <person name="Strittmatter M."/>
            <person name="Tonon T."/>
            <person name="Tregear J.W."/>
            <person name="Valentin K."/>
            <person name="von Dassow P."/>
            <person name="Yamagishi T."/>
            <person name="Van de Peer Y."/>
            <person name="Wincker P."/>
        </authorList>
    </citation>
    <scope>NUCLEOTIDE SEQUENCE [LARGE SCALE GENOMIC DNA]</scope>
    <source>
        <strain evidence="4">Ec32 / CCAP1310/4</strain>
    </source>
</reference>
<feature type="region of interest" description="Disordered" evidence="2">
    <location>
        <begin position="241"/>
        <end position="303"/>
    </location>
</feature>
<dbReference type="OrthoDB" id="185802at2759"/>
<evidence type="ECO:0000256" key="1">
    <source>
        <dbReference type="SAM" id="Coils"/>
    </source>
</evidence>
<dbReference type="EMBL" id="FN648143">
    <property type="protein sequence ID" value="CBJ25839.1"/>
    <property type="molecule type" value="Genomic_DNA"/>
</dbReference>
<feature type="region of interest" description="Disordered" evidence="2">
    <location>
        <begin position="1"/>
        <end position="35"/>
    </location>
</feature>
<feature type="compositionally biased region" description="Gly residues" evidence="2">
    <location>
        <begin position="245"/>
        <end position="255"/>
    </location>
</feature>
<gene>
    <name evidence="3" type="ORF">Esi_0016_0153</name>
</gene>
<dbReference type="Proteomes" id="UP000002630">
    <property type="component" value="Linkage Group LG12"/>
</dbReference>
<accession>D7FLM3</accession>
<sequence>MGCGARKCMTPGKDHPQLPHAKRRDGAGPGPGAYATGDSAVMGHHGGTFAAADNRRAATAALEMVVGRLKTLEWRIEFIRRGEREPEKLRPGQSLVVRTQSGQELMRMEEKASRLRSEIKRLGKLAASEASTRDPLPGASIGRGGRAGGNERRPATTAADCSTGRDKRGPAGQGKDRFYDPISSTATFLESPGPGAYSLTSGEGAFGRASISRSPAFDLMQRRVIGDQAAAGRSLASLHLHSAENGGGSGSGNSRGGRDGLGAPFHAYLSETGTGHYTPDMSAPPLPNEARRWRRGGGVRDTT</sequence>
<evidence type="ECO:0000313" key="4">
    <source>
        <dbReference type="Proteomes" id="UP000002630"/>
    </source>
</evidence>
<keyword evidence="4" id="KW-1185">Reference proteome</keyword>
<feature type="region of interest" description="Disordered" evidence="2">
    <location>
        <begin position="126"/>
        <end position="180"/>
    </location>
</feature>
<organism evidence="3 4">
    <name type="scientific">Ectocarpus siliculosus</name>
    <name type="common">Brown alga</name>
    <name type="synonym">Conferva siliculosa</name>
    <dbReference type="NCBI Taxonomy" id="2880"/>
    <lineage>
        <taxon>Eukaryota</taxon>
        <taxon>Sar</taxon>
        <taxon>Stramenopiles</taxon>
        <taxon>Ochrophyta</taxon>
        <taxon>PX clade</taxon>
        <taxon>Phaeophyceae</taxon>
        <taxon>Ectocarpales</taxon>
        <taxon>Ectocarpaceae</taxon>
        <taxon>Ectocarpus</taxon>
    </lineage>
</organism>
<proteinExistence type="predicted"/>
<evidence type="ECO:0000313" key="3">
    <source>
        <dbReference type="EMBL" id="CBJ25839.1"/>
    </source>
</evidence>
<protein>
    <submittedName>
        <fullName evidence="3">Uncharacterized protein</fullName>
    </submittedName>
</protein>
<keyword evidence="1" id="KW-0175">Coiled coil</keyword>
<dbReference type="Pfam" id="PF07004">
    <property type="entry name" value="SHIPPO-rpt"/>
    <property type="match status" value="1"/>
</dbReference>
<dbReference type="InterPro" id="IPR010736">
    <property type="entry name" value="SHIPPO-rpt"/>
</dbReference>
<dbReference type="InParanoid" id="D7FLM3"/>
<dbReference type="AlphaFoldDB" id="D7FLM3"/>
<dbReference type="EMBL" id="FN649737">
    <property type="protein sequence ID" value="CBJ25839.1"/>
    <property type="molecule type" value="Genomic_DNA"/>
</dbReference>
<feature type="coiled-coil region" evidence="1">
    <location>
        <begin position="98"/>
        <end position="125"/>
    </location>
</feature>
<evidence type="ECO:0000256" key="2">
    <source>
        <dbReference type="SAM" id="MobiDB-lite"/>
    </source>
</evidence>